<proteinExistence type="predicted"/>
<evidence type="ECO:0000313" key="2">
    <source>
        <dbReference type="EMBL" id="GMK58150.1"/>
    </source>
</evidence>
<comment type="caution">
    <text evidence="2">The sequence shown here is derived from an EMBL/GenBank/DDBJ whole genome shotgun (WGS) entry which is preliminary data.</text>
</comment>
<gene>
    <name evidence="2" type="ORF">CspeluHIS016_0501820</name>
</gene>
<accession>A0AAD3TX68</accession>
<sequence length="234" mass="26133">MTRIFPTVGRTTHNSKPYSAASCESDSEESINTSSTTVSRVSMSSTITGITAIVTPTPSVSPAPLNGEDVFLKPAPRYMAGPIRRHRNLFCPTPFIRSTSSATDTLADLEATQAARLLLLLRHPHSERITPADFIASVNRHLTARGIDFQAEEFPRLLPLAFLPRRIVRHILRSVHDAWSAADPTPKACKKRCRCMNQILERIPNGETAENILRANMEDIVCWLKYQKSDIKRK</sequence>
<evidence type="ECO:0000256" key="1">
    <source>
        <dbReference type="SAM" id="MobiDB-lite"/>
    </source>
</evidence>
<feature type="region of interest" description="Disordered" evidence="1">
    <location>
        <begin position="1"/>
        <end position="37"/>
    </location>
</feature>
<reference evidence="2" key="1">
    <citation type="journal article" date="2023" name="BMC Genomics">
        <title>Chromosome-level genome assemblies of Cutaneotrichosporon spp. (Trichosporonales, Basidiomycota) reveal imbalanced evolution between nucleotide sequences and chromosome synteny.</title>
        <authorList>
            <person name="Kobayashi Y."/>
            <person name="Kayamori A."/>
            <person name="Aoki K."/>
            <person name="Shiwa Y."/>
            <person name="Matsutani M."/>
            <person name="Fujita N."/>
            <person name="Sugita T."/>
            <person name="Iwasaki W."/>
            <person name="Tanaka N."/>
            <person name="Takashima M."/>
        </authorList>
    </citation>
    <scope>NUCLEOTIDE SEQUENCE</scope>
    <source>
        <strain evidence="2">HIS016</strain>
    </source>
</reference>
<protein>
    <submittedName>
        <fullName evidence="2">Uncharacterized protein</fullName>
    </submittedName>
</protein>
<dbReference type="AlphaFoldDB" id="A0AAD3TX68"/>
<dbReference type="EMBL" id="BTCM01000005">
    <property type="protein sequence ID" value="GMK58150.1"/>
    <property type="molecule type" value="Genomic_DNA"/>
</dbReference>
<dbReference type="Proteomes" id="UP001222932">
    <property type="component" value="Unassembled WGS sequence"/>
</dbReference>
<feature type="compositionally biased region" description="Low complexity" evidence="1">
    <location>
        <begin position="19"/>
        <end position="37"/>
    </location>
</feature>
<reference evidence="2" key="2">
    <citation type="submission" date="2023-06" db="EMBL/GenBank/DDBJ databases">
        <authorList>
            <person name="Kobayashi Y."/>
            <person name="Kayamori A."/>
            <person name="Aoki K."/>
            <person name="Shiwa Y."/>
            <person name="Fujita N."/>
            <person name="Sugita T."/>
            <person name="Iwasaki W."/>
            <person name="Tanaka N."/>
            <person name="Takashima M."/>
        </authorList>
    </citation>
    <scope>NUCLEOTIDE SEQUENCE</scope>
    <source>
        <strain evidence="2">HIS016</strain>
    </source>
</reference>
<name>A0AAD3TX68_9TREE</name>
<organism evidence="2 3">
    <name type="scientific">Cutaneotrichosporon spelunceum</name>
    <dbReference type="NCBI Taxonomy" id="1672016"/>
    <lineage>
        <taxon>Eukaryota</taxon>
        <taxon>Fungi</taxon>
        <taxon>Dikarya</taxon>
        <taxon>Basidiomycota</taxon>
        <taxon>Agaricomycotina</taxon>
        <taxon>Tremellomycetes</taxon>
        <taxon>Trichosporonales</taxon>
        <taxon>Trichosporonaceae</taxon>
        <taxon>Cutaneotrichosporon</taxon>
    </lineage>
</organism>
<evidence type="ECO:0000313" key="3">
    <source>
        <dbReference type="Proteomes" id="UP001222932"/>
    </source>
</evidence>
<keyword evidence="3" id="KW-1185">Reference proteome</keyword>